<evidence type="ECO:0000256" key="20">
    <source>
        <dbReference type="ARBA" id="ARBA00082614"/>
    </source>
</evidence>
<keyword evidence="16" id="KW-0464">Manganese</keyword>
<dbReference type="RefSeq" id="WP_099434990.1">
    <property type="nucleotide sequence ID" value="NZ_CP138348.1"/>
</dbReference>
<evidence type="ECO:0000256" key="17">
    <source>
        <dbReference type="ARBA" id="ARBA00053724"/>
    </source>
</evidence>
<feature type="transmembrane region" description="Helical" evidence="22">
    <location>
        <begin position="241"/>
        <end position="262"/>
    </location>
</feature>
<keyword evidence="9 25" id="KW-0328">Glycosyltransferase</keyword>
<dbReference type="Pfam" id="PF00535">
    <property type="entry name" value="Glycos_transf_2"/>
    <property type="match status" value="1"/>
</dbReference>
<keyword evidence="10 25" id="KW-0808">Transferase</keyword>
<comment type="function">
    <text evidence="17">Transfers mannose from GDP-mannose to dolichol monophosphate to form dolichol phosphate mannose (Dol-P-Man) which is the mannosyl donor in pathways leading to N-glycosylation, glycosyl phosphatidylinositol membrane anchoring, and O-mannosylation of proteins.</text>
</comment>
<comment type="cofactor">
    <cofactor evidence="1">
        <name>Ca(2+)</name>
        <dbReference type="ChEBI" id="CHEBI:29108"/>
    </cofactor>
</comment>
<comment type="cofactor">
    <cofactor evidence="2">
        <name>Mn(2+)</name>
        <dbReference type="ChEBI" id="CHEBI:29035"/>
    </cofactor>
</comment>
<feature type="transmembrane region" description="Helical" evidence="22">
    <location>
        <begin position="343"/>
        <end position="360"/>
    </location>
</feature>
<evidence type="ECO:0000256" key="11">
    <source>
        <dbReference type="ARBA" id="ARBA00022692"/>
    </source>
</evidence>
<gene>
    <name evidence="25" type="ORF">SAY89_14450</name>
</gene>
<reference evidence="25" key="1">
    <citation type="submission" date="2023-11" db="EMBL/GenBank/DDBJ databases">
        <title>Genome sequence of Cyanobacterium aponinum BCRC AL20115.</title>
        <authorList>
            <person name="Chang H.-Y."/>
            <person name="Lin K.-M."/>
            <person name="Hsueh H.-T."/>
            <person name="Chu H.-A."/>
            <person name="Kuo C.-H."/>
        </authorList>
    </citation>
    <scope>NUCLEOTIDE SEQUENCE</scope>
    <source>
        <strain evidence="25">AL20115</strain>
    </source>
</reference>
<feature type="domain" description="GtrA/DPMS transmembrane" evidence="24">
    <location>
        <begin position="243"/>
        <end position="365"/>
    </location>
</feature>
<dbReference type="InterPro" id="IPR007267">
    <property type="entry name" value="GtrA_DPMS_TM"/>
</dbReference>
<dbReference type="InterPro" id="IPR039528">
    <property type="entry name" value="DPM1-like"/>
</dbReference>
<dbReference type="GO" id="GO:0006488">
    <property type="term" value="P:dolichol-linked oligosaccharide biosynthetic process"/>
    <property type="evidence" value="ECO:0007669"/>
    <property type="project" value="TreeGrafter"/>
</dbReference>
<dbReference type="InterPro" id="IPR001173">
    <property type="entry name" value="Glyco_trans_2-like"/>
</dbReference>
<evidence type="ECO:0000256" key="3">
    <source>
        <dbReference type="ARBA" id="ARBA00001946"/>
    </source>
</evidence>
<comment type="pathway">
    <text evidence="6">Protein modification; protein glycosylation.</text>
</comment>
<dbReference type="GO" id="GO:0035269">
    <property type="term" value="P:protein O-linked glycosylation via mannose"/>
    <property type="evidence" value="ECO:0007669"/>
    <property type="project" value="TreeGrafter"/>
</dbReference>
<evidence type="ECO:0000256" key="5">
    <source>
        <dbReference type="ARBA" id="ARBA00004308"/>
    </source>
</evidence>
<keyword evidence="14 22" id="KW-1133">Transmembrane helix</keyword>
<evidence type="ECO:0000256" key="12">
    <source>
        <dbReference type="ARBA" id="ARBA00022723"/>
    </source>
</evidence>
<evidence type="ECO:0000256" key="7">
    <source>
        <dbReference type="ARBA" id="ARBA00006739"/>
    </source>
</evidence>
<sequence length="377" mass="42848">MSLLLSLIIPTYNESENISPLIIQLTSLLDRTLEQKYEIIIVDDDSPDLTWKIAQDLSDQYPQLKVIRRQGEKGLSTAVMKGWEKAQGEILGVIDADLQHPPESLLQLWSEIEKGADLAVASRHVEGGGVSDWSLLRRFLSRGAQTLGLIILPGVIGRVSDPMSGFFLVRRRCLANSTLNPLGYKILIEVLAKGKIGWISEVGYVFQERQEGQSKVTKQQYIDYIRHLVRLRLSLWRFERFIRFGVVGLSGVFVDMAFLYLLSDSSTLGLPLTRSKIIAAELAIINNFLWNDSWTFRDIAQTQPGKRRKIKRFIKFNLICLAGLILNVLFLNIFYNIFGLNRYVANLGAIAIVTIWNYWLNLKLSWRSTDLDSESGK</sequence>
<evidence type="ECO:0000256" key="15">
    <source>
        <dbReference type="ARBA" id="ARBA00023136"/>
    </source>
</evidence>
<evidence type="ECO:0000259" key="24">
    <source>
        <dbReference type="Pfam" id="PF04138"/>
    </source>
</evidence>
<dbReference type="GO" id="GO:0016020">
    <property type="term" value="C:membrane"/>
    <property type="evidence" value="ECO:0007669"/>
    <property type="project" value="UniProtKB-SubCell"/>
</dbReference>
<comment type="subcellular location">
    <subcellularLocation>
        <location evidence="5">Endomembrane system</location>
    </subcellularLocation>
    <subcellularLocation>
        <location evidence="4">Membrane</location>
        <topology evidence="4">Multi-pass membrane protein</topology>
    </subcellularLocation>
</comment>
<proteinExistence type="inferred from homology"/>
<dbReference type="InterPro" id="IPR029044">
    <property type="entry name" value="Nucleotide-diphossugar_trans"/>
</dbReference>
<accession>A0AAF1C5Z7</accession>
<protein>
    <recommendedName>
        <fullName evidence="18">Dolichol-phosphate mannosyltransferase</fullName>
        <ecNumber evidence="8">2.4.1.83</ecNumber>
    </recommendedName>
    <alternativeName>
        <fullName evidence="20">Dolichol-phosphate mannose synthase</fullName>
    </alternativeName>
    <alternativeName>
        <fullName evidence="19">Dolichyl-phosphate beta-D-mannosyltransferase</fullName>
    </alternativeName>
    <alternativeName>
        <fullName evidence="21">Mannose-P-dolichol synthase</fullName>
    </alternativeName>
</protein>
<feature type="domain" description="Glycosyltransferase 2-like" evidence="23">
    <location>
        <begin position="6"/>
        <end position="166"/>
    </location>
</feature>
<dbReference type="Pfam" id="PF04138">
    <property type="entry name" value="GtrA_DPMS_TM"/>
    <property type="match status" value="1"/>
</dbReference>
<dbReference type="GO" id="GO:0046872">
    <property type="term" value="F:metal ion binding"/>
    <property type="evidence" value="ECO:0007669"/>
    <property type="project" value="UniProtKB-KW"/>
</dbReference>
<evidence type="ECO:0000256" key="18">
    <source>
        <dbReference type="ARBA" id="ARBA00074878"/>
    </source>
</evidence>
<evidence type="ECO:0000256" key="8">
    <source>
        <dbReference type="ARBA" id="ARBA00012704"/>
    </source>
</evidence>
<dbReference type="FunFam" id="3.90.550.10:FF:000119">
    <property type="entry name" value="Dolichol-phosphate mannosyltransferase subunit 1"/>
    <property type="match status" value="1"/>
</dbReference>
<dbReference type="GO" id="GO:0004582">
    <property type="term" value="F:dolichyl-phosphate beta-D-mannosyltransferase activity"/>
    <property type="evidence" value="ECO:0007669"/>
    <property type="project" value="UniProtKB-EC"/>
</dbReference>
<feature type="transmembrane region" description="Helical" evidence="22">
    <location>
        <begin position="316"/>
        <end position="337"/>
    </location>
</feature>
<organism evidence="25">
    <name type="scientific">Cyanobacterium aponinum AL20115</name>
    <dbReference type="NCBI Taxonomy" id="3090662"/>
    <lineage>
        <taxon>Bacteria</taxon>
        <taxon>Bacillati</taxon>
        <taxon>Cyanobacteriota</taxon>
        <taxon>Cyanophyceae</taxon>
        <taxon>Oscillatoriophycideae</taxon>
        <taxon>Chroococcales</taxon>
        <taxon>Geminocystaceae</taxon>
        <taxon>Cyanobacterium</taxon>
    </lineage>
</organism>
<evidence type="ECO:0000256" key="4">
    <source>
        <dbReference type="ARBA" id="ARBA00004141"/>
    </source>
</evidence>
<name>A0AAF1C5Z7_9CHRO</name>
<dbReference type="EMBL" id="CP138348">
    <property type="protein sequence ID" value="WPF87984.1"/>
    <property type="molecule type" value="Genomic_DNA"/>
</dbReference>
<dbReference type="GO" id="GO:0012505">
    <property type="term" value="C:endomembrane system"/>
    <property type="evidence" value="ECO:0007669"/>
    <property type="project" value="UniProtKB-SubCell"/>
</dbReference>
<evidence type="ECO:0000256" key="21">
    <source>
        <dbReference type="ARBA" id="ARBA00083744"/>
    </source>
</evidence>
<dbReference type="CDD" id="cd06442">
    <property type="entry name" value="DPM1_like"/>
    <property type="match status" value="1"/>
</dbReference>
<evidence type="ECO:0000256" key="13">
    <source>
        <dbReference type="ARBA" id="ARBA00022842"/>
    </source>
</evidence>
<evidence type="ECO:0000256" key="9">
    <source>
        <dbReference type="ARBA" id="ARBA00022676"/>
    </source>
</evidence>
<evidence type="ECO:0000256" key="22">
    <source>
        <dbReference type="SAM" id="Phobius"/>
    </source>
</evidence>
<comment type="similarity">
    <text evidence="7">Belongs to the glycosyltransferase 2 family.</text>
</comment>
<dbReference type="SUPFAM" id="SSF53448">
    <property type="entry name" value="Nucleotide-diphospho-sugar transferases"/>
    <property type="match status" value="1"/>
</dbReference>
<evidence type="ECO:0000256" key="2">
    <source>
        <dbReference type="ARBA" id="ARBA00001936"/>
    </source>
</evidence>
<dbReference type="GO" id="GO:0006506">
    <property type="term" value="P:GPI anchor biosynthetic process"/>
    <property type="evidence" value="ECO:0007669"/>
    <property type="project" value="TreeGrafter"/>
</dbReference>
<keyword evidence="12" id="KW-0479">Metal-binding</keyword>
<dbReference type="GO" id="GO:0000271">
    <property type="term" value="P:polysaccharide biosynthetic process"/>
    <property type="evidence" value="ECO:0007669"/>
    <property type="project" value="InterPro"/>
</dbReference>
<comment type="cofactor">
    <cofactor evidence="3">
        <name>Mg(2+)</name>
        <dbReference type="ChEBI" id="CHEBI:18420"/>
    </cofactor>
</comment>
<dbReference type="Gene3D" id="3.90.550.10">
    <property type="entry name" value="Spore Coat Polysaccharide Biosynthesis Protein SpsA, Chain A"/>
    <property type="match status" value="1"/>
</dbReference>
<dbReference type="EC" id="2.4.1.83" evidence="8"/>
<evidence type="ECO:0000313" key="25">
    <source>
        <dbReference type="EMBL" id="WPF87984.1"/>
    </source>
</evidence>
<keyword evidence="15 22" id="KW-0472">Membrane</keyword>
<dbReference type="AlphaFoldDB" id="A0AAF1C5Z7"/>
<evidence type="ECO:0000256" key="10">
    <source>
        <dbReference type="ARBA" id="ARBA00022679"/>
    </source>
</evidence>
<dbReference type="PANTHER" id="PTHR43398:SF1">
    <property type="entry name" value="DOLICHOL-PHOSPHATE MANNOSYLTRANSFERASE SUBUNIT 1"/>
    <property type="match status" value="1"/>
</dbReference>
<evidence type="ECO:0000256" key="19">
    <source>
        <dbReference type="ARBA" id="ARBA00082336"/>
    </source>
</evidence>
<evidence type="ECO:0000256" key="6">
    <source>
        <dbReference type="ARBA" id="ARBA00004922"/>
    </source>
</evidence>
<dbReference type="PANTHER" id="PTHR43398">
    <property type="entry name" value="DOLICHOL-PHOSPHATE MANNOSYLTRANSFERASE SUBUNIT 1"/>
    <property type="match status" value="1"/>
</dbReference>
<keyword evidence="13" id="KW-0460">Magnesium</keyword>
<evidence type="ECO:0000256" key="14">
    <source>
        <dbReference type="ARBA" id="ARBA00022989"/>
    </source>
</evidence>
<keyword evidence="11 22" id="KW-0812">Transmembrane</keyword>
<evidence type="ECO:0000256" key="16">
    <source>
        <dbReference type="ARBA" id="ARBA00023211"/>
    </source>
</evidence>
<evidence type="ECO:0000259" key="23">
    <source>
        <dbReference type="Pfam" id="PF00535"/>
    </source>
</evidence>
<evidence type="ECO:0000256" key="1">
    <source>
        <dbReference type="ARBA" id="ARBA00001913"/>
    </source>
</evidence>